<dbReference type="InterPro" id="IPR041347">
    <property type="entry name" value="MftR_C"/>
</dbReference>
<dbReference type="PROSITE" id="PS50977">
    <property type="entry name" value="HTH_TETR_2"/>
    <property type="match status" value="1"/>
</dbReference>
<dbReference type="PRINTS" id="PR00455">
    <property type="entry name" value="HTHTETR"/>
</dbReference>
<dbReference type="SUPFAM" id="SSF46689">
    <property type="entry name" value="Homeodomain-like"/>
    <property type="match status" value="1"/>
</dbReference>
<feature type="DNA-binding region" description="H-T-H motif" evidence="4">
    <location>
        <begin position="41"/>
        <end position="60"/>
    </location>
</feature>
<dbReference type="EMBL" id="JAGIOF010000001">
    <property type="protein sequence ID" value="MBP2385697.1"/>
    <property type="molecule type" value="Genomic_DNA"/>
</dbReference>
<evidence type="ECO:0000256" key="1">
    <source>
        <dbReference type="ARBA" id="ARBA00023015"/>
    </source>
</evidence>
<dbReference type="Pfam" id="PF17754">
    <property type="entry name" value="TetR_C_14"/>
    <property type="match status" value="1"/>
</dbReference>
<dbReference type="Pfam" id="PF00440">
    <property type="entry name" value="TetR_N"/>
    <property type="match status" value="1"/>
</dbReference>
<keyword evidence="2 4" id="KW-0238">DNA-binding</keyword>
<dbReference type="Gene3D" id="1.10.10.60">
    <property type="entry name" value="Homeodomain-like"/>
    <property type="match status" value="1"/>
</dbReference>
<feature type="domain" description="HTH tetR-type" evidence="5">
    <location>
        <begin position="18"/>
        <end position="78"/>
    </location>
</feature>
<evidence type="ECO:0000313" key="7">
    <source>
        <dbReference type="Proteomes" id="UP001296993"/>
    </source>
</evidence>
<gene>
    <name evidence="6" type="ORF">JOF47_001208</name>
</gene>
<dbReference type="PANTHER" id="PTHR30055">
    <property type="entry name" value="HTH-TYPE TRANSCRIPTIONAL REGULATOR RUTR"/>
    <property type="match status" value="1"/>
</dbReference>
<dbReference type="InterPro" id="IPR001647">
    <property type="entry name" value="HTH_TetR"/>
</dbReference>
<keyword evidence="1" id="KW-0805">Transcription regulation</keyword>
<evidence type="ECO:0000259" key="5">
    <source>
        <dbReference type="PROSITE" id="PS50977"/>
    </source>
</evidence>
<dbReference type="Proteomes" id="UP001296993">
    <property type="component" value="Unassembled WGS sequence"/>
</dbReference>
<reference evidence="6 7" key="1">
    <citation type="submission" date="2021-03" db="EMBL/GenBank/DDBJ databases">
        <title>Sequencing the genomes of 1000 actinobacteria strains.</title>
        <authorList>
            <person name="Klenk H.-P."/>
        </authorList>
    </citation>
    <scope>NUCLEOTIDE SEQUENCE [LARGE SCALE GENOMIC DNA]</scope>
    <source>
        <strain evidence="6 7">DSM 15797</strain>
    </source>
</reference>
<dbReference type="InterPro" id="IPR050109">
    <property type="entry name" value="HTH-type_TetR-like_transc_reg"/>
</dbReference>
<keyword evidence="7" id="KW-1185">Reference proteome</keyword>
<sequence>MPDSTIPRQVRSAGRPPRIDPDAVAAVAVRLFAARGYEATSMDEIAAAAGIGRKSLYRYFPSKSALVWGGLEEATAASRGILGDRDASAPGDPLEVLRAAAVASVRALPDLAVTRGRLRLIAEHPELGAHSYAMLEGQRQAVVDFLVDSGLSSSRAYYVSAAYSAALFAGWLHWAKGEDAEPLPHLLEALHVLRIPGP</sequence>
<comment type="caution">
    <text evidence="6">The sequence shown here is derived from an EMBL/GenBank/DDBJ whole genome shotgun (WGS) entry which is preliminary data.</text>
</comment>
<evidence type="ECO:0000256" key="4">
    <source>
        <dbReference type="PROSITE-ProRule" id="PRU00335"/>
    </source>
</evidence>
<name>A0ABS4XB51_9MICC</name>
<evidence type="ECO:0000256" key="2">
    <source>
        <dbReference type="ARBA" id="ARBA00023125"/>
    </source>
</evidence>
<accession>A0ABS4XB51</accession>
<dbReference type="RefSeq" id="WP_209996582.1">
    <property type="nucleotide sequence ID" value="NZ_BAAAJY010000007.1"/>
</dbReference>
<dbReference type="Gene3D" id="1.10.357.10">
    <property type="entry name" value="Tetracycline Repressor, domain 2"/>
    <property type="match status" value="1"/>
</dbReference>
<organism evidence="6 7">
    <name type="scientific">Paeniglutamicibacter kerguelensis</name>
    <dbReference type="NCBI Taxonomy" id="254788"/>
    <lineage>
        <taxon>Bacteria</taxon>
        <taxon>Bacillati</taxon>
        <taxon>Actinomycetota</taxon>
        <taxon>Actinomycetes</taxon>
        <taxon>Micrococcales</taxon>
        <taxon>Micrococcaceae</taxon>
        <taxon>Paeniglutamicibacter</taxon>
    </lineage>
</organism>
<dbReference type="InterPro" id="IPR009057">
    <property type="entry name" value="Homeodomain-like_sf"/>
</dbReference>
<evidence type="ECO:0000256" key="3">
    <source>
        <dbReference type="ARBA" id="ARBA00023163"/>
    </source>
</evidence>
<dbReference type="PANTHER" id="PTHR30055:SF234">
    <property type="entry name" value="HTH-TYPE TRANSCRIPTIONAL REGULATOR BETI"/>
    <property type="match status" value="1"/>
</dbReference>
<proteinExistence type="predicted"/>
<protein>
    <submittedName>
        <fullName evidence="6">AcrR family transcriptional regulator</fullName>
    </submittedName>
</protein>
<keyword evidence="3" id="KW-0804">Transcription</keyword>
<evidence type="ECO:0000313" key="6">
    <source>
        <dbReference type="EMBL" id="MBP2385697.1"/>
    </source>
</evidence>